<accession>A0A382AST4</accession>
<dbReference type="HAMAP" id="MF_00082">
    <property type="entry name" value="ArgB"/>
    <property type="match status" value="1"/>
</dbReference>
<evidence type="ECO:0000256" key="6">
    <source>
        <dbReference type="ARBA" id="ARBA00022741"/>
    </source>
</evidence>
<dbReference type="SUPFAM" id="SSF53633">
    <property type="entry name" value="Carbamate kinase-like"/>
    <property type="match status" value="1"/>
</dbReference>
<evidence type="ECO:0000256" key="5">
    <source>
        <dbReference type="ARBA" id="ARBA00022679"/>
    </source>
</evidence>
<dbReference type="PANTHER" id="PTHR23342:SF0">
    <property type="entry name" value="N-ACETYLGLUTAMATE SYNTHASE, MITOCHONDRIAL"/>
    <property type="match status" value="1"/>
</dbReference>
<dbReference type="FunFam" id="3.40.1160.10:FF:000004">
    <property type="entry name" value="Acetylglutamate kinase"/>
    <property type="match status" value="1"/>
</dbReference>
<dbReference type="InterPro" id="IPR041727">
    <property type="entry name" value="NAGK-C"/>
</dbReference>
<dbReference type="EC" id="2.7.2.8" evidence="2"/>
<name>A0A382AST4_9ZZZZ</name>
<evidence type="ECO:0000256" key="7">
    <source>
        <dbReference type="ARBA" id="ARBA00022777"/>
    </source>
</evidence>
<dbReference type="NCBIfam" id="TIGR00761">
    <property type="entry name" value="argB"/>
    <property type="match status" value="1"/>
</dbReference>
<evidence type="ECO:0000256" key="8">
    <source>
        <dbReference type="ARBA" id="ARBA00022840"/>
    </source>
</evidence>
<feature type="non-terminal residue" evidence="10">
    <location>
        <position position="1"/>
    </location>
</feature>
<dbReference type="InterPro" id="IPR001048">
    <property type="entry name" value="Asp/Glu/Uridylate_kinase"/>
</dbReference>
<proteinExistence type="inferred from homology"/>
<dbReference type="InterPro" id="IPR001057">
    <property type="entry name" value="Glu/AcGlu_kinase"/>
</dbReference>
<sequence length="280" mass="30021">ALPYIRQHSGKNIVIKYGGHAMGDKKIAESFSKDIGLLKEVGINPIVVHGGGPQIGEILKKKNINSNFIEGLRVTDKETVKIVEEVLSKDINKKIVDDINATGGKAIGLSGNKNNFIEAKKIHIDFRNSDSNIEKILDLGFVGKPINIATNIIDDTIAKGLIPVVAPLGIDKKGNTYNINADTVAGAIAGAIKASKLLLLTDVAGILDQNNKLISTLSINEARNIINEKHIVGGMKPKISTCINAIEQGVKQATILDGRISHSLILELFTEHGIGTQIYS</sequence>
<dbReference type="GO" id="GO:0003991">
    <property type="term" value="F:acetylglutamate kinase activity"/>
    <property type="evidence" value="ECO:0007669"/>
    <property type="project" value="UniProtKB-EC"/>
</dbReference>
<evidence type="ECO:0000256" key="4">
    <source>
        <dbReference type="ARBA" id="ARBA00022605"/>
    </source>
</evidence>
<dbReference type="GO" id="GO:0005524">
    <property type="term" value="F:ATP binding"/>
    <property type="evidence" value="ECO:0007669"/>
    <property type="project" value="UniProtKB-KW"/>
</dbReference>
<dbReference type="InterPro" id="IPR004662">
    <property type="entry name" value="AcgluKinase_fam"/>
</dbReference>
<dbReference type="PIRSF" id="PIRSF000728">
    <property type="entry name" value="NAGK"/>
    <property type="match status" value="1"/>
</dbReference>
<dbReference type="CDD" id="cd04250">
    <property type="entry name" value="AAK_NAGK-C"/>
    <property type="match status" value="1"/>
</dbReference>
<keyword evidence="6" id="KW-0547">Nucleotide-binding</keyword>
<keyword evidence="5" id="KW-0808">Transferase</keyword>
<evidence type="ECO:0000313" key="10">
    <source>
        <dbReference type="EMBL" id="SVB04600.1"/>
    </source>
</evidence>
<dbReference type="GO" id="GO:0005737">
    <property type="term" value="C:cytoplasm"/>
    <property type="evidence" value="ECO:0007669"/>
    <property type="project" value="InterPro"/>
</dbReference>
<evidence type="ECO:0000259" key="9">
    <source>
        <dbReference type="Pfam" id="PF00696"/>
    </source>
</evidence>
<dbReference type="InterPro" id="IPR036393">
    <property type="entry name" value="AceGlu_kinase-like_sf"/>
</dbReference>
<evidence type="ECO:0000256" key="1">
    <source>
        <dbReference type="ARBA" id="ARBA00004828"/>
    </source>
</evidence>
<dbReference type="Gene3D" id="3.40.1160.10">
    <property type="entry name" value="Acetylglutamate kinase-like"/>
    <property type="match status" value="1"/>
</dbReference>
<keyword evidence="8" id="KW-0067">ATP-binding</keyword>
<keyword evidence="3" id="KW-0055">Arginine biosynthesis</keyword>
<dbReference type="PRINTS" id="PR00474">
    <property type="entry name" value="GLU5KINASE"/>
</dbReference>
<comment type="pathway">
    <text evidence="1">Amino-acid biosynthesis; L-arginine biosynthesis; N(2)-acetyl-L-ornithine from L-glutamate: step 2/4.</text>
</comment>
<dbReference type="InterPro" id="IPR037528">
    <property type="entry name" value="ArgB"/>
</dbReference>
<feature type="domain" description="Aspartate/glutamate/uridylate kinase" evidence="9">
    <location>
        <begin position="13"/>
        <end position="256"/>
    </location>
</feature>
<dbReference type="GO" id="GO:0006526">
    <property type="term" value="P:L-arginine biosynthetic process"/>
    <property type="evidence" value="ECO:0007669"/>
    <property type="project" value="UniProtKB-KW"/>
</dbReference>
<protein>
    <recommendedName>
        <fullName evidence="2">acetylglutamate kinase</fullName>
        <ecNumber evidence="2">2.7.2.8</ecNumber>
    </recommendedName>
</protein>
<dbReference type="PANTHER" id="PTHR23342">
    <property type="entry name" value="N-ACETYLGLUTAMATE SYNTHASE"/>
    <property type="match status" value="1"/>
</dbReference>
<dbReference type="Pfam" id="PF00696">
    <property type="entry name" value="AA_kinase"/>
    <property type="match status" value="1"/>
</dbReference>
<reference evidence="10" key="1">
    <citation type="submission" date="2018-05" db="EMBL/GenBank/DDBJ databases">
        <authorList>
            <person name="Lanie J.A."/>
            <person name="Ng W.-L."/>
            <person name="Kazmierczak K.M."/>
            <person name="Andrzejewski T.M."/>
            <person name="Davidsen T.M."/>
            <person name="Wayne K.J."/>
            <person name="Tettelin H."/>
            <person name="Glass J.I."/>
            <person name="Rusch D."/>
            <person name="Podicherti R."/>
            <person name="Tsui H.-C.T."/>
            <person name="Winkler M.E."/>
        </authorList>
    </citation>
    <scope>NUCLEOTIDE SEQUENCE</scope>
</reference>
<evidence type="ECO:0000256" key="2">
    <source>
        <dbReference type="ARBA" id="ARBA00013065"/>
    </source>
</evidence>
<keyword evidence="7" id="KW-0418">Kinase</keyword>
<dbReference type="AlphaFoldDB" id="A0A382AST4"/>
<evidence type="ECO:0000256" key="3">
    <source>
        <dbReference type="ARBA" id="ARBA00022571"/>
    </source>
</evidence>
<keyword evidence="4" id="KW-0028">Amino-acid biosynthesis</keyword>
<gene>
    <name evidence="10" type="ORF">METZ01_LOCUS157454</name>
</gene>
<organism evidence="10">
    <name type="scientific">marine metagenome</name>
    <dbReference type="NCBI Taxonomy" id="408172"/>
    <lineage>
        <taxon>unclassified sequences</taxon>
        <taxon>metagenomes</taxon>
        <taxon>ecological metagenomes</taxon>
    </lineage>
</organism>
<dbReference type="EMBL" id="UINC01026694">
    <property type="protein sequence ID" value="SVB04600.1"/>
    <property type="molecule type" value="Genomic_DNA"/>
</dbReference>